<comment type="similarity">
    <text evidence="1">Belongs to the carbohydrate kinase PfkB family.</text>
</comment>
<evidence type="ECO:0000256" key="6">
    <source>
        <dbReference type="SAM" id="MobiDB-lite"/>
    </source>
</evidence>
<protein>
    <submittedName>
        <fullName evidence="8">2-dehydro-3-deoxygluconokinase</fullName>
        <ecNumber evidence="8">2.7.1.45</ecNumber>
    </submittedName>
</protein>
<feature type="region of interest" description="Disordered" evidence="6">
    <location>
        <begin position="294"/>
        <end position="315"/>
    </location>
</feature>
<accession>A0A4V0ZJC7</accession>
<dbReference type="InterPro" id="IPR002173">
    <property type="entry name" value="Carboh/pur_kinase_PfkB_CS"/>
</dbReference>
<sequence length="315" mass="33226">MTWLATFGETMGLCTGRVYGPLRQGSALELGFGGAESNVAIGLRRLGIPTAWCGRLGDDDLGRLVVKGLKGEGIDVSAATIDPSRPTGLMIKFSPRSGRTSVIYYRKHAAAADLGPDDLALDTIAGAEFLHVTGISPALGPRPREAVAAAVAHARAEGTRVSLDLNYRSQLWGWDEAEPVLRTLIPQADILLLGRAELDLLNHRRPVEEAVGLLAESGPSQVVAKLGEDGAVASIDGRRYSAPGWPAPVVDPVGAGDGFAAGYLAAVHDRLDPQQRLEQGLAVASVAVGTHGDWEGMPRRAEVPDSRGTRPLVDR</sequence>
<dbReference type="PROSITE" id="PS00584">
    <property type="entry name" value="PFKB_KINASES_2"/>
    <property type="match status" value="1"/>
</dbReference>
<feature type="domain" description="Carbohydrate kinase PfkB" evidence="7">
    <location>
        <begin position="3"/>
        <end position="297"/>
    </location>
</feature>
<gene>
    <name evidence="8" type="primary">kdgK1</name>
    <name evidence="8" type="ORF">EKD16_06115</name>
</gene>
<evidence type="ECO:0000259" key="7">
    <source>
        <dbReference type="Pfam" id="PF00294"/>
    </source>
</evidence>
<dbReference type="KEGG" id="strr:EKD16_06115"/>
<dbReference type="PANTHER" id="PTHR43085:SF1">
    <property type="entry name" value="PSEUDOURIDINE KINASE-RELATED"/>
    <property type="match status" value="1"/>
</dbReference>
<dbReference type="Proteomes" id="UP000292235">
    <property type="component" value="Chromosome"/>
</dbReference>
<evidence type="ECO:0000256" key="4">
    <source>
        <dbReference type="ARBA" id="ARBA00022777"/>
    </source>
</evidence>
<evidence type="ECO:0000313" key="8">
    <source>
        <dbReference type="EMBL" id="QBI53022.1"/>
    </source>
</evidence>
<keyword evidence="5" id="KW-0067">ATP-binding</keyword>
<evidence type="ECO:0000313" key="9">
    <source>
        <dbReference type="Proteomes" id="UP000292235"/>
    </source>
</evidence>
<evidence type="ECO:0000256" key="5">
    <source>
        <dbReference type="ARBA" id="ARBA00022840"/>
    </source>
</evidence>
<dbReference type="OrthoDB" id="9808601at2"/>
<keyword evidence="9" id="KW-1185">Reference proteome</keyword>
<dbReference type="PANTHER" id="PTHR43085">
    <property type="entry name" value="HEXOKINASE FAMILY MEMBER"/>
    <property type="match status" value="1"/>
</dbReference>
<dbReference type="EC" id="2.7.1.45" evidence="8"/>
<keyword evidence="3" id="KW-0547">Nucleotide-binding</keyword>
<dbReference type="InterPro" id="IPR050306">
    <property type="entry name" value="PfkB_Carbo_kinase"/>
</dbReference>
<proteinExistence type="inferred from homology"/>
<dbReference type="AlphaFoldDB" id="A0A4V0ZJC7"/>
<name>A0A4V0ZJC7_9ACTN</name>
<evidence type="ECO:0000256" key="1">
    <source>
        <dbReference type="ARBA" id="ARBA00010688"/>
    </source>
</evidence>
<keyword evidence="4 8" id="KW-0418">Kinase</keyword>
<keyword evidence="2 8" id="KW-0808">Transferase</keyword>
<organism evidence="8 9">
    <name type="scientific">Streptomonospora litoralis</name>
    <dbReference type="NCBI Taxonomy" id="2498135"/>
    <lineage>
        <taxon>Bacteria</taxon>
        <taxon>Bacillati</taxon>
        <taxon>Actinomycetota</taxon>
        <taxon>Actinomycetes</taxon>
        <taxon>Streptosporangiales</taxon>
        <taxon>Nocardiopsidaceae</taxon>
        <taxon>Streptomonospora</taxon>
    </lineage>
</organism>
<dbReference type="InterPro" id="IPR029056">
    <property type="entry name" value="Ribokinase-like"/>
</dbReference>
<dbReference type="SUPFAM" id="SSF53613">
    <property type="entry name" value="Ribokinase-like"/>
    <property type="match status" value="1"/>
</dbReference>
<dbReference type="InterPro" id="IPR011611">
    <property type="entry name" value="PfkB_dom"/>
</dbReference>
<dbReference type="Gene3D" id="3.40.1190.20">
    <property type="match status" value="1"/>
</dbReference>
<dbReference type="GO" id="GO:0008673">
    <property type="term" value="F:2-dehydro-3-deoxygluconokinase activity"/>
    <property type="evidence" value="ECO:0007669"/>
    <property type="project" value="UniProtKB-EC"/>
</dbReference>
<dbReference type="GO" id="GO:0005524">
    <property type="term" value="F:ATP binding"/>
    <property type="evidence" value="ECO:0007669"/>
    <property type="project" value="UniProtKB-KW"/>
</dbReference>
<dbReference type="EMBL" id="CP036455">
    <property type="protein sequence ID" value="QBI53022.1"/>
    <property type="molecule type" value="Genomic_DNA"/>
</dbReference>
<evidence type="ECO:0000256" key="3">
    <source>
        <dbReference type="ARBA" id="ARBA00022741"/>
    </source>
</evidence>
<dbReference type="RefSeq" id="WP_131097463.1">
    <property type="nucleotide sequence ID" value="NZ_CP036455.1"/>
</dbReference>
<dbReference type="Pfam" id="PF00294">
    <property type="entry name" value="PfkB"/>
    <property type="match status" value="1"/>
</dbReference>
<evidence type="ECO:0000256" key="2">
    <source>
        <dbReference type="ARBA" id="ARBA00022679"/>
    </source>
</evidence>
<dbReference type="CDD" id="cd01166">
    <property type="entry name" value="KdgK"/>
    <property type="match status" value="1"/>
</dbReference>
<reference evidence="8 9" key="1">
    <citation type="submission" date="2019-02" db="EMBL/GenBank/DDBJ databases">
        <authorList>
            <person name="Khodamoradi S."/>
            <person name="Hahnke R.L."/>
            <person name="Kaempfer P."/>
            <person name="Schumann P."/>
            <person name="Rohde M."/>
            <person name="Steinert M."/>
            <person name="Luzhetskyy A."/>
            <person name="Wink J."/>
            <person name="Ruckert C."/>
        </authorList>
    </citation>
    <scope>NUCLEOTIDE SEQUENCE [LARGE SCALE GENOMIC DNA]</scope>
    <source>
        <strain evidence="8 9">M2</strain>
    </source>
</reference>